<protein>
    <submittedName>
        <fullName evidence="1">Uncharacterized protein</fullName>
    </submittedName>
</protein>
<accession>A0A139I379</accession>
<dbReference type="AlphaFoldDB" id="A0A139I379"/>
<organism evidence="1 2">
    <name type="scientific">Pseudocercospora musae</name>
    <dbReference type="NCBI Taxonomy" id="113226"/>
    <lineage>
        <taxon>Eukaryota</taxon>
        <taxon>Fungi</taxon>
        <taxon>Dikarya</taxon>
        <taxon>Ascomycota</taxon>
        <taxon>Pezizomycotina</taxon>
        <taxon>Dothideomycetes</taxon>
        <taxon>Dothideomycetidae</taxon>
        <taxon>Mycosphaerellales</taxon>
        <taxon>Mycosphaerellaceae</taxon>
        <taxon>Pseudocercospora</taxon>
    </lineage>
</organism>
<keyword evidence="2" id="KW-1185">Reference proteome</keyword>
<proteinExistence type="predicted"/>
<dbReference type="EMBL" id="LFZO01000365">
    <property type="protein sequence ID" value="KXT09180.1"/>
    <property type="molecule type" value="Genomic_DNA"/>
</dbReference>
<dbReference type="Proteomes" id="UP000073492">
    <property type="component" value="Unassembled WGS sequence"/>
</dbReference>
<gene>
    <name evidence="1" type="ORF">AC579_7266</name>
</gene>
<name>A0A139I379_9PEZI</name>
<reference evidence="1 2" key="1">
    <citation type="submission" date="2015-07" db="EMBL/GenBank/DDBJ databases">
        <title>Comparative genomics of the Sigatoka disease complex on banana suggests a link between parallel evolutionary changes in Pseudocercospora fijiensis and Pseudocercospora eumusae and increased virulence on the banana host.</title>
        <authorList>
            <person name="Chang T.-C."/>
            <person name="Salvucci A."/>
            <person name="Crous P.W."/>
            <person name="Stergiopoulos I."/>
        </authorList>
    </citation>
    <scope>NUCLEOTIDE SEQUENCE [LARGE SCALE GENOMIC DNA]</scope>
    <source>
        <strain evidence="1 2">CBS 116634</strain>
    </source>
</reference>
<sequence>MPILLLLGEPSWRLPGVECKALRAASNLSRWSQPDDRGVQCAKANPAASRNTPVLVPNLRGCEYTVS</sequence>
<evidence type="ECO:0000313" key="2">
    <source>
        <dbReference type="Proteomes" id="UP000073492"/>
    </source>
</evidence>
<comment type="caution">
    <text evidence="1">The sequence shown here is derived from an EMBL/GenBank/DDBJ whole genome shotgun (WGS) entry which is preliminary data.</text>
</comment>
<evidence type="ECO:0000313" key="1">
    <source>
        <dbReference type="EMBL" id="KXT09180.1"/>
    </source>
</evidence>